<dbReference type="SUPFAM" id="SSF109604">
    <property type="entry name" value="HD-domain/PDEase-like"/>
    <property type="match status" value="1"/>
</dbReference>
<dbReference type="InterPro" id="IPR029016">
    <property type="entry name" value="GAF-like_dom_sf"/>
</dbReference>
<dbReference type="PROSITE" id="PS50112">
    <property type="entry name" value="PAS"/>
    <property type="match status" value="1"/>
</dbReference>
<dbReference type="NCBIfam" id="TIGR00229">
    <property type="entry name" value="sensory_box"/>
    <property type="match status" value="1"/>
</dbReference>
<feature type="coiled-coil region" evidence="1">
    <location>
        <begin position="1"/>
        <end position="63"/>
    </location>
</feature>
<dbReference type="CDD" id="cd00077">
    <property type="entry name" value="HDc"/>
    <property type="match status" value="1"/>
</dbReference>
<dbReference type="PROSITE" id="PS51832">
    <property type="entry name" value="HD_GYP"/>
    <property type="match status" value="1"/>
</dbReference>
<dbReference type="PANTHER" id="PTHR43155">
    <property type="entry name" value="CYCLIC DI-GMP PHOSPHODIESTERASE PA4108-RELATED"/>
    <property type="match status" value="1"/>
</dbReference>
<evidence type="ECO:0000313" key="5">
    <source>
        <dbReference type="Proteomes" id="UP000319783"/>
    </source>
</evidence>
<dbReference type="InterPro" id="IPR037522">
    <property type="entry name" value="HD_GYP_dom"/>
</dbReference>
<dbReference type="EMBL" id="SULG01000044">
    <property type="protein sequence ID" value="TLD41544.1"/>
    <property type="molecule type" value="Genomic_DNA"/>
</dbReference>
<dbReference type="InterPro" id="IPR035965">
    <property type="entry name" value="PAS-like_dom_sf"/>
</dbReference>
<dbReference type="SMART" id="SM00471">
    <property type="entry name" value="HDc"/>
    <property type="match status" value="1"/>
</dbReference>
<dbReference type="Gene3D" id="3.30.450.20">
    <property type="entry name" value="PAS domain"/>
    <property type="match status" value="1"/>
</dbReference>
<name>A0A533QA17_9BACT</name>
<reference evidence="4 5" key="1">
    <citation type="submission" date="2019-04" db="EMBL/GenBank/DDBJ databases">
        <title>Genome of a novel bacterium Candidatus Jettenia ecosi reconstructed from metagenome of an anammox bioreactor.</title>
        <authorList>
            <person name="Mardanov A.V."/>
            <person name="Beletsky A.V."/>
            <person name="Ravin N.V."/>
            <person name="Botchkova E.A."/>
            <person name="Litti Y.V."/>
            <person name="Nozhevnikova A.N."/>
        </authorList>
    </citation>
    <scope>NUCLEOTIDE SEQUENCE [LARGE SCALE GENOMIC DNA]</scope>
    <source>
        <strain evidence="4">J2</strain>
    </source>
</reference>
<dbReference type="Pfam" id="PF08448">
    <property type="entry name" value="PAS_4"/>
    <property type="match status" value="1"/>
</dbReference>
<keyword evidence="1" id="KW-0175">Coiled coil</keyword>
<dbReference type="AlphaFoldDB" id="A0A533QA17"/>
<organism evidence="4 5">
    <name type="scientific">Candidatus Jettenia ecosi</name>
    <dbReference type="NCBI Taxonomy" id="2494326"/>
    <lineage>
        <taxon>Bacteria</taxon>
        <taxon>Pseudomonadati</taxon>
        <taxon>Planctomycetota</taxon>
        <taxon>Candidatus Brocadiia</taxon>
        <taxon>Candidatus Brocadiales</taxon>
        <taxon>Candidatus Brocadiaceae</taxon>
        <taxon>Candidatus Jettenia</taxon>
    </lineage>
</organism>
<evidence type="ECO:0000259" key="2">
    <source>
        <dbReference type="PROSITE" id="PS50112"/>
    </source>
</evidence>
<proteinExistence type="predicted"/>
<feature type="domain" description="PAS" evidence="2">
    <location>
        <begin position="56"/>
        <end position="107"/>
    </location>
</feature>
<dbReference type="InterPro" id="IPR003018">
    <property type="entry name" value="GAF"/>
</dbReference>
<dbReference type="InterPro" id="IPR003607">
    <property type="entry name" value="HD/PDEase_dom"/>
</dbReference>
<feature type="domain" description="HD-GYP" evidence="3">
    <location>
        <begin position="514"/>
        <end position="704"/>
    </location>
</feature>
<dbReference type="SUPFAM" id="SSF55781">
    <property type="entry name" value="GAF domain-like"/>
    <property type="match status" value="2"/>
</dbReference>
<gene>
    <name evidence="4" type="ORF">JETT_2197</name>
</gene>
<evidence type="ECO:0000259" key="3">
    <source>
        <dbReference type="PROSITE" id="PS51832"/>
    </source>
</evidence>
<dbReference type="InterPro" id="IPR013656">
    <property type="entry name" value="PAS_4"/>
</dbReference>
<dbReference type="Pfam" id="PF13185">
    <property type="entry name" value="GAF_2"/>
    <property type="match status" value="1"/>
</dbReference>
<evidence type="ECO:0000256" key="1">
    <source>
        <dbReference type="SAM" id="Coils"/>
    </source>
</evidence>
<dbReference type="Pfam" id="PF13487">
    <property type="entry name" value="HD_5"/>
    <property type="match status" value="1"/>
</dbReference>
<dbReference type="SMART" id="SM00091">
    <property type="entry name" value="PAS"/>
    <property type="match status" value="1"/>
</dbReference>
<sequence length="704" mass="80218">MDDLRKRIIELETELFNLRAEVERAREQNFELGHTKSAILAMMEELQDSRTVIERAKSELENTFDSLPNPIFIHDEKSKIMRANTAYIEIAGLPFDQIIGKPYYDIFPKTKSPCEMCLKMLETKEKVKAEEISVPSLGKVFKDISYPIKDKHDRYLYSIHVLEDITDYKKEVEKTVNQEKEITGSLLMIAEATTCATDIEKFMERVVQCVQKIMGSTLCLSYLWDSDTRIFRPSQSAGLSQPMVPSFRTETLDDTIDFIKRIREEKKPIIMYDSGFYQWIKDIRVMAIIPMIGRTSYLGLIIVIYKDPRLITERDEKIMEGISHQVSIALGEVKHYKESIRKTMELSYAMETIQVLHKIDKSIRPSGELQEILETATHMISKIISCERVTIILVDQEMNRLRYAAGFGIPFLSKETGIPFGDTDITEVIKTGAHQYVADMTKVKRSRPFEVKLIEEGFRSHIRVPLVVSGAVVGVLSIGAKRPAAFTPADLSTVENIATRMAVAIKNAKLFFDMEELFRLTIKSLFSMVNSGSGWFAEHANRVARYALDIGKGMGLSEKELRDLELSGFLHDIGSIGISETLLDKPEKLTDEELITIRQHPLKGEKILEPIKHLKEAVQAVKYHHEFYNGAGYPEGLKGEAIPLFARILSVADAVDAMGMDRPYRKRRSADDIVTELKRCSRTQFDPKVVDTFLKMYPGEGYYG</sequence>
<accession>A0A533QA17</accession>
<dbReference type="Proteomes" id="UP000319783">
    <property type="component" value="Unassembled WGS sequence"/>
</dbReference>
<dbReference type="SUPFAM" id="SSF55785">
    <property type="entry name" value="PYP-like sensor domain (PAS domain)"/>
    <property type="match status" value="1"/>
</dbReference>
<comment type="caution">
    <text evidence="4">The sequence shown here is derived from an EMBL/GenBank/DDBJ whole genome shotgun (WGS) entry which is preliminary data.</text>
</comment>
<dbReference type="Gene3D" id="3.30.450.40">
    <property type="match status" value="2"/>
</dbReference>
<dbReference type="PANTHER" id="PTHR43155:SF2">
    <property type="entry name" value="CYCLIC DI-GMP PHOSPHODIESTERASE PA4108"/>
    <property type="match status" value="1"/>
</dbReference>
<dbReference type="Gene3D" id="1.10.3210.10">
    <property type="entry name" value="Hypothetical protein af1432"/>
    <property type="match status" value="1"/>
</dbReference>
<dbReference type="InterPro" id="IPR000014">
    <property type="entry name" value="PAS"/>
</dbReference>
<protein>
    <submittedName>
        <fullName evidence="4">Uncharacterized protein</fullName>
    </submittedName>
</protein>
<evidence type="ECO:0000313" key="4">
    <source>
        <dbReference type="EMBL" id="TLD41544.1"/>
    </source>
</evidence>
<dbReference type="CDD" id="cd00130">
    <property type="entry name" value="PAS"/>
    <property type="match status" value="1"/>
</dbReference>
<dbReference type="SMART" id="SM00065">
    <property type="entry name" value="GAF"/>
    <property type="match status" value="2"/>
</dbReference>